<dbReference type="Proteomes" id="UP000637267">
    <property type="component" value="Unassembled WGS sequence"/>
</dbReference>
<reference evidence="2" key="1">
    <citation type="journal article" date="2019" name="Int. J. Syst. Evol. Microbiol.">
        <title>The Global Catalogue of Microorganisms (GCM) 10K type strain sequencing project: providing services to taxonomists for standard genome sequencing and annotation.</title>
        <authorList>
            <consortium name="The Broad Institute Genomics Platform"/>
            <consortium name="The Broad Institute Genome Sequencing Center for Infectious Disease"/>
            <person name="Wu L."/>
            <person name="Ma J."/>
        </authorList>
    </citation>
    <scope>NUCLEOTIDE SEQUENCE [LARGE SCALE GENOMIC DNA]</scope>
    <source>
        <strain evidence="2">CGMCC 1.8859</strain>
    </source>
</reference>
<keyword evidence="2" id="KW-1185">Reference proteome</keyword>
<evidence type="ECO:0000313" key="2">
    <source>
        <dbReference type="Proteomes" id="UP000637267"/>
    </source>
</evidence>
<gene>
    <name evidence="1" type="ORF">GCM10010970_22680</name>
</gene>
<comment type="caution">
    <text evidence="1">The sequence shown here is derived from an EMBL/GenBank/DDBJ whole genome shotgun (WGS) entry which is preliminary data.</text>
</comment>
<organism evidence="1 2">
    <name type="scientific">Silvimonas iriomotensis</name>
    <dbReference type="NCBI Taxonomy" id="449662"/>
    <lineage>
        <taxon>Bacteria</taxon>
        <taxon>Pseudomonadati</taxon>
        <taxon>Pseudomonadota</taxon>
        <taxon>Betaproteobacteria</taxon>
        <taxon>Neisseriales</taxon>
        <taxon>Chitinibacteraceae</taxon>
        <taxon>Silvimonas</taxon>
    </lineage>
</organism>
<protein>
    <submittedName>
        <fullName evidence="1">Uncharacterized protein</fullName>
    </submittedName>
</protein>
<dbReference type="EMBL" id="BMLX01000002">
    <property type="protein sequence ID" value="GGP21883.1"/>
    <property type="molecule type" value="Genomic_DNA"/>
</dbReference>
<evidence type="ECO:0000313" key="1">
    <source>
        <dbReference type="EMBL" id="GGP21883.1"/>
    </source>
</evidence>
<proteinExistence type="predicted"/>
<sequence>MLEPVSAVAQDVPGLDEAAHGTLRGAQRSFEGTLGKTEHRNVKRPDNAKPVQRAQCAQLDTLLQIVRRHHGGEAADYTVLFGRCHWRTSFLVTVAVGQSHRCGGWRICCIGRER</sequence>
<name>A0ABQ2PAD9_9NEIS</name>
<accession>A0ABQ2PAD9</accession>